<sequence length="128" mass="14519">MVTYGRGVDDDLVFKAMADPVRRLLLDALFERDGRTLGELEAVVNTHVEMTRFGVAKHLRLLEQATLVTAVKQGREKRHFLNAVPIQQIHERWIGKYAERAGIASVLLDLKSRLESSSDRPHTPEEES</sequence>
<dbReference type="SUPFAM" id="SSF46785">
    <property type="entry name" value="Winged helix' DNA-binding domain"/>
    <property type="match status" value="1"/>
</dbReference>
<organism evidence="3 4">
    <name type="scientific">Nocardioides daphniae</name>
    <dbReference type="NCBI Taxonomy" id="402297"/>
    <lineage>
        <taxon>Bacteria</taxon>
        <taxon>Bacillati</taxon>
        <taxon>Actinomycetota</taxon>
        <taxon>Actinomycetes</taxon>
        <taxon>Propionibacteriales</taxon>
        <taxon>Nocardioidaceae</taxon>
        <taxon>Nocardioides</taxon>
    </lineage>
</organism>
<dbReference type="Proteomes" id="UP000630594">
    <property type="component" value="Unassembled WGS sequence"/>
</dbReference>
<evidence type="ECO:0000313" key="5">
    <source>
        <dbReference type="Proteomes" id="UP000630594"/>
    </source>
</evidence>
<reference evidence="2" key="2">
    <citation type="journal article" date="2014" name="Int. J. Syst. Evol. Microbiol.">
        <title>Complete genome of a new Firmicutes species belonging to the dominant human colonic microbiota ('Ruminococcus bicirculans') reveals two chromosomes and a selective capacity to utilize plant glucans.</title>
        <authorList>
            <consortium name="NISC Comparative Sequencing Program"/>
            <person name="Wegmann U."/>
            <person name="Louis P."/>
            <person name="Goesmann A."/>
            <person name="Henrissat B."/>
            <person name="Duncan S.H."/>
            <person name="Flint H.J."/>
        </authorList>
    </citation>
    <scope>NUCLEOTIDE SEQUENCE</scope>
    <source>
        <strain evidence="2">CCM 7403</strain>
    </source>
</reference>
<dbReference type="EMBL" id="CP038462">
    <property type="protein sequence ID" value="QCC76139.1"/>
    <property type="molecule type" value="Genomic_DNA"/>
</dbReference>
<keyword evidence="5" id="KW-1185">Reference proteome</keyword>
<evidence type="ECO:0000313" key="2">
    <source>
        <dbReference type="EMBL" id="GGD09730.1"/>
    </source>
</evidence>
<gene>
    <name evidence="3" type="ORF">E2C04_01070</name>
    <name evidence="2" type="ORF">GCM10007231_05730</name>
</gene>
<name>A0A4P7UB43_9ACTN</name>
<dbReference type="PRINTS" id="PR00778">
    <property type="entry name" value="HTHARSR"/>
</dbReference>
<dbReference type="KEGG" id="ndp:E2C04_01070"/>
<dbReference type="InterPro" id="IPR011991">
    <property type="entry name" value="ArsR-like_HTH"/>
</dbReference>
<evidence type="ECO:0000313" key="3">
    <source>
        <dbReference type="EMBL" id="QCC76139.1"/>
    </source>
</evidence>
<reference evidence="3" key="4">
    <citation type="submission" date="2019-03" db="EMBL/GenBank/DDBJ databases">
        <authorList>
            <person name="Huang Y."/>
        </authorList>
    </citation>
    <scope>NUCLEOTIDE SEQUENCE</scope>
    <source>
        <strain evidence="3">JCM 16608</strain>
    </source>
</reference>
<accession>A0A4P7UB43</accession>
<dbReference type="OrthoDB" id="9815653at2"/>
<dbReference type="Gene3D" id="1.10.10.10">
    <property type="entry name" value="Winged helix-like DNA-binding domain superfamily/Winged helix DNA-binding domain"/>
    <property type="match status" value="1"/>
</dbReference>
<dbReference type="InterPro" id="IPR001845">
    <property type="entry name" value="HTH_ArsR_DNA-bd_dom"/>
</dbReference>
<dbReference type="CDD" id="cd00090">
    <property type="entry name" value="HTH_ARSR"/>
    <property type="match status" value="1"/>
</dbReference>
<dbReference type="AlphaFoldDB" id="A0A4P7UB43"/>
<dbReference type="EMBL" id="BMCK01000001">
    <property type="protein sequence ID" value="GGD09730.1"/>
    <property type="molecule type" value="Genomic_DNA"/>
</dbReference>
<dbReference type="InterPro" id="IPR036388">
    <property type="entry name" value="WH-like_DNA-bd_sf"/>
</dbReference>
<dbReference type="Proteomes" id="UP000297025">
    <property type="component" value="Chromosome"/>
</dbReference>
<dbReference type="InterPro" id="IPR036390">
    <property type="entry name" value="WH_DNA-bd_sf"/>
</dbReference>
<dbReference type="SMART" id="SM00418">
    <property type="entry name" value="HTH_ARSR"/>
    <property type="match status" value="1"/>
</dbReference>
<protein>
    <submittedName>
        <fullName evidence="2 3">Transcriptional regulator</fullName>
    </submittedName>
</protein>
<reference evidence="3 4" key="1">
    <citation type="journal article" date="2008" name="Int. J. Syst. Evol. Microbiol.">
        <title>Nocardioides daphniae sp. nov., isolated from Daphnia cucullata (Crustacea: Cladocera).</title>
        <authorList>
            <person name="Toth E.M."/>
            <person name="Keki Z."/>
            <person name="Homonnay Z.G."/>
            <person name="Borsodi A.K."/>
            <person name="Marialigeti K."/>
            <person name="Schumann P."/>
        </authorList>
    </citation>
    <scope>NUCLEOTIDE SEQUENCE [LARGE SCALE GENOMIC DNA]</scope>
    <source>
        <strain evidence="3 4">JCM 16608</strain>
    </source>
</reference>
<reference evidence="5" key="3">
    <citation type="journal article" date="2019" name="Int. J. Syst. Evol. Microbiol.">
        <title>The Global Catalogue of Microorganisms (GCM) 10K type strain sequencing project: providing services to taxonomists for standard genome sequencing and annotation.</title>
        <authorList>
            <consortium name="The Broad Institute Genomics Platform"/>
            <consortium name="The Broad Institute Genome Sequencing Center for Infectious Disease"/>
            <person name="Wu L."/>
            <person name="Ma J."/>
        </authorList>
    </citation>
    <scope>NUCLEOTIDE SEQUENCE [LARGE SCALE GENOMIC DNA]</scope>
    <source>
        <strain evidence="5">CCM 7403</strain>
    </source>
</reference>
<feature type="domain" description="HTH arsR-type" evidence="1">
    <location>
        <begin position="12"/>
        <end position="91"/>
    </location>
</feature>
<reference evidence="2" key="5">
    <citation type="submission" date="2024-05" db="EMBL/GenBank/DDBJ databases">
        <authorList>
            <person name="Sun Q."/>
            <person name="Sedlacek I."/>
        </authorList>
    </citation>
    <scope>NUCLEOTIDE SEQUENCE</scope>
    <source>
        <strain evidence="2">CCM 7403</strain>
    </source>
</reference>
<evidence type="ECO:0000313" key="4">
    <source>
        <dbReference type="Proteomes" id="UP000297025"/>
    </source>
</evidence>
<proteinExistence type="predicted"/>
<dbReference type="GO" id="GO:0003700">
    <property type="term" value="F:DNA-binding transcription factor activity"/>
    <property type="evidence" value="ECO:0007669"/>
    <property type="project" value="InterPro"/>
</dbReference>
<evidence type="ECO:0000259" key="1">
    <source>
        <dbReference type="SMART" id="SM00418"/>
    </source>
</evidence>